<keyword evidence="8" id="KW-1185">Reference proteome</keyword>
<dbReference type="RefSeq" id="WP_323304653.1">
    <property type="nucleotide sequence ID" value="NZ_JAYGHX010000002.1"/>
</dbReference>
<name>A0ABU5RS35_9CYAN</name>
<evidence type="ECO:0000256" key="2">
    <source>
        <dbReference type="ARBA" id="ARBA00022519"/>
    </source>
</evidence>
<keyword evidence="1" id="KW-1003">Cell membrane</keyword>
<evidence type="ECO:0000313" key="7">
    <source>
        <dbReference type="EMBL" id="MEA5390562.1"/>
    </source>
</evidence>
<sequence length="377" mass="41122">MTLPLPARPWRLSALLLLLLTGCGRGDVARETAPTPFVFRSLDLRQQDVFGRPNWELTSPEARYDLRRRVARALQPRGVIYSDGKPAYRVEASTGTVINDGAVILLEGRIRLQRLGKEPVMIQGSRVRWLPSRNLMEIDRHPEGFDPHTRLSAERATFRLDKDTLELQGKPQLQRWAKAFDPFRANPVGAPQILVTVTSVLWKPGTGALTARGPVLGERRPPGSTATRPLQTLTATSLIGNTQTQLFNLGPPVLFSDPAVAGGASARGKALQVDAAQHLVLIPSGCFLQQDGATLEARSCSWNWQTQAVTADGSVLLQRPASRQLTRGSVLRGQLGNKGAVVVTNPGGRVFSQFQVPPSTSPPRPVAPRPKPEPIRL</sequence>
<organism evidence="7 8">
    <name type="scientific">Cyanobium gracile UHCC 0139</name>
    <dbReference type="NCBI Taxonomy" id="3110308"/>
    <lineage>
        <taxon>Bacteria</taxon>
        <taxon>Bacillati</taxon>
        <taxon>Cyanobacteriota</taxon>
        <taxon>Cyanophyceae</taxon>
        <taxon>Synechococcales</taxon>
        <taxon>Prochlorococcaceae</taxon>
        <taxon>Cyanobium</taxon>
    </lineage>
</organism>
<evidence type="ECO:0000256" key="4">
    <source>
        <dbReference type="ARBA" id="ARBA00022989"/>
    </source>
</evidence>
<evidence type="ECO:0000256" key="1">
    <source>
        <dbReference type="ARBA" id="ARBA00022475"/>
    </source>
</evidence>
<keyword evidence="3" id="KW-0812">Transmembrane</keyword>
<dbReference type="PANTHER" id="PTHR37481">
    <property type="entry name" value="LIPOPOLYSACCHARIDE EXPORT SYSTEM PROTEIN LPTC"/>
    <property type="match status" value="1"/>
</dbReference>
<dbReference type="InterPro" id="IPR010664">
    <property type="entry name" value="LipoPS_assembly_LptC-rel"/>
</dbReference>
<keyword evidence="5" id="KW-0472">Membrane</keyword>
<dbReference type="NCBIfam" id="TIGR04409">
    <property type="entry name" value="LptC_YrbK"/>
    <property type="match status" value="1"/>
</dbReference>
<keyword evidence="4" id="KW-1133">Transmembrane helix</keyword>
<dbReference type="PANTHER" id="PTHR37481:SF1">
    <property type="entry name" value="LIPOPOLYSACCHARIDE EXPORT SYSTEM PROTEIN LPTC"/>
    <property type="match status" value="1"/>
</dbReference>
<dbReference type="InterPro" id="IPR026265">
    <property type="entry name" value="LptC"/>
</dbReference>
<proteinExistence type="predicted"/>
<evidence type="ECO:0000256" key="5">
    <source>
        <dbReference type="ARBA" id="ARBA00023136"/>
    </source>
</evidence>
<dbReference type="Gene3D" id="2.60.450.10">
    <property type="entry name" value="Lipopolysaccharide (LPS) transport protein A like domain"/>
    <property type="match status" value="1"/>
</dbReference>
<reference evidence="7 8" key="1">
    <citation type="submission" date="2023-12" db="EMBL/GenBank/DDBJ databases">
        <title>Baltic Sea Cyanobacteria.</title>
        <authorList>
            <person name="Delbaje E."/>
            <person name="Fewer D.P."/>
            <person name="Shishido T.K."/>
        </authorList>
    </citation>
    <scope>NUCLEOTIDE SEQUENCE [LARGE SCALE GENOMIC DNA]</scope>
    <source>
        <strain evidence="7 8">UHCC 0139</strain>
    </source>
</reference>
<keyword evidence="2" id="KW-0997">Cell inner membrane</keyword>
<accession>A0ABU5RS35</accession>
<evidence type="ECO:0000313" key="8">
    <source>
        <dbReference type="Proteomes" id="UP001304461"/>
    </source>
</evidence>
<dbReference type="InterPro" id="IPR052363">
    <property type="entry name" value="LPS_export_LptC"/>
</dbReference>
<evidence type="ECO:0000256" key="6">
    <source>
        <dbReference type="SAM" id="MobiDB-lite"/>
    </source>
</evidence>
<gene>
    <name evidence="7" type="primary">lptC</name>
    <name evidence="7" type="ORF">VB738_04720</name>
</gene>
<feature type="region of interest" description="Disordered" evidence="6">
    <location>
        <begin position="354"/>
        <end position="377"/>
    </location>
</feature>
<evidence type="ECO:0000256" key="3">
    <source>
        <dbReference type="ARBA" id="ARBA00022692"/>
    </source>
</evidence>
<feature type="compositionally biased region" description="Pro residues" evidence="6">
    <location>
        <begin position="359"/>
        <end position="369"/>
    </location>
</feature>
<dbReference type="Proteomes" id="UP001304461">
    <property type="component" value="Unassembled WGS sequence"/>
</dbReference>
<protein>
    <submittedName>
        <fullName evidence="7">LPS export ABC transporter periplasmic protein LptC</fullName>
    </submittedName>
</protein>
<comment type="caution">
    <text evidence="7">The sequence shown here is derived from an EMBL/GenBank/DDBJ whole genome shotgun (WGS) entry which is preliminary data.</text>
</comment>
<dbReference type="EMBL" id="JAYGHX010000002">
    <property type="protein sequence ID" value="MEA5390562.1"/>
    <property type="molecule type" value="Genomic_DNA"/>
</dbReference>
<dbReference type="Pfam" id="PF06835">
    <property type="entry name" value="LptC"/>
    <property type="match status" value="1"/>
</dbReference>